<dbReference type="PROSITE" id="PS50011">
    <property type="entry name" value="PROTEIN_KINASE_DOM"/>
    <property type="match status" value="1"/>
</dbReference>
<dbReference type="PANTHER" id="PTHR24348:SF70">
    <property type="entry name" value="PROTEIN KINASE DOMAIN CONTAINING PROTEIN"/>
    <property type="match status" value="1"/>
</dbReference>
<name>A0ABR2JTS3_9EUKA</name>
<gene>
    <name evidence="2" type="ORF">M9Y10_044923</name>
</gene>
<dbReference type="InterPro" id="IPR008271">
    <property type="entry name" value="Ser/Thr_kinase_AS"/>
</dbReference>
<protein>
    <recommendedName>
        <fullName evidence="1">Protein kinase domain-containing protein</fullName>
    </recommendedName>
</protein>
<evidence type="ECO:0000313" key="3">
    <source>
        <dbReference type="Proteomes" id="UP001470230"/>
    </source>
</evidence>
<dbReference type="InterPro" id="IPR000719">
    <property type="entry name" value="Prot_kinase_dom"/>
</dbReference>
<accession>A0ABR2JTS3</accession>
<sequence length="303" mass="33724">MKVTTESGFDLSIPRSFGHYIINKNLISGSTCSMALATDTNTNDLVAVKIMSKKDSNAAIKIDKEINILTKLKNQNPNIIQIIDVLEVDNLVFVVMEYCPNGDLYDAITAGSLRTVSIKKRIMKGILSAVSFLHNECGIAHGDIKAENIVLDSNFEPKLIDFGNAKNFEIGDDSEKDGTLLYACPELLTEGSLFDTKKADIYALGILMTTLFTGHFPFYSLSDESVIEQILSHNFSFPNSMNLNLKAIMIKCTQFDPSNRPNINEVLNYPWFNTTPSIQVQKVVTHDLKTEKNSQNQITEIRG</sequence>
<proteinExistence type="predicted"/>
<dbReference type="Proteomes" id="UP001470230">
    <property type="component" value="Unassembled WGS sequence"/>
</dbReference>
<organism evidence="2 3">
    <name type="scientific">Tritrichomonas musculus</name>
    <dbReference type="NCBI Taxonomy" id="1915356"/>
    <lineage>
        <taxon>Eukaryota</taxon>
        <taxon>Metamonada</taxon>
        <taxon>Parabasalia</taxon>
        <taxon>Tritrichomonadida</taxon>
        <taxon>Tritrichomonadidae</taxon>
        <taxon>Tritrichomonas</taxon>
    </lineage>
</organism>
<dbReference type="EMBL" id="JAPFFF010000009">
    <property type="protein sequence ID" value="KAK8882281.1"/>
    <property type="molecule type" value="Genomic_DNA"/>
</dbReference>
<dbReference type="PROSITE" id="PS00108">
    <property type="entry name" value="PROTEIN_KINASE_ST"/>
    <property type="match status" value="1"/>
</dbReference>
<dbReference type="Pfam" id="PF00069">
    <property type="entry name" value="Pkinase"/>
    <property type="match status" value="1"/>
</dbReference>
<evidence type="ECO:0000259" key="1">
    <source>
        <dbReference type="PROSITE" id="PS50011"/>
    </source>
</evidence>
<comment type="caution">
    <text evidence="2">The sequence shown here is derived from an EMBL/GenBank/DDBJ whole genome shotgun (WGS) entry which is preliminary data.</text>
</comment>
<dbReference type="SUPFAM" id="SSF56112">
    <property type="entry name" value="Protein kinase-like (PK-like)"/>
    <property type="match status" value="1"/>
</dbReference>
<reference evidence="2 3" key="1">
    <citation type="submission" date="2024-04" db="EMBL/GenBank/DDBJ databases">
        <title>Tritrichomonas musculus Genome.</title>
        <authorList>
            <person name="Alves-Ferreira E."/>
            <person name="Grigg M."/>
            <person name="Lorenzi H."/>
            <person name="Galac M."/>
        </authorList>
    </citation>
    <scope>NUCLEOTIDE SEQUENCE [LARGE SCALE GENOMIC DNA]</scope>
    <source>
        <strain evidence="2 3">EAF2021</strain>
    </source>
</reference>
<dbReference type="InterPro" id="IPR045269">
    <property type="entry name" value="Atg1-like"/>
</dbReference>
<feature type="domain" description="Protein kinase" evidence="1">
    <location>
        <begin position="20"/>
        <end position="272"/>
    </location>
</feature>
<dbReference type="Gene3D" id="1.10.510.10">
    <property type="entry name" value="Transferase(Phosphotransferase) domain 1"/>
    <property type="match status" value="1"/>
</dbReference>
<evidence type="ECO:0000313" key="2">
    <source>
        <dbReference type="EMBL" id="KAK8882281.1"/>
    </source>
</evidence>
<dbReference type="SMART" id="SM00220">
    <property type="entry name" value="S_TKc"/>
    <property type="match status" value="1"/>
</dbReference>
<dbReference type="InterPro" id="IPR011009">
    <property type="entry name" value="Kinase-like_dom_sf"/>
</dbReference>
<dbReference type="PANTHER" id="PTHR24348">
    <property type="entry name" value="SERINE/THREONINE-PROTEIN KINASE UNC-51-RELATED"/>
    <property type="match status" value="1"/>
</dbReference>
<keyword evidence="3" id="KW-1185">Reference proteome</keyword>